<gene>
    <name evidence="3" type="ORF">HAV22_10600</name>
</gene>
<feature type="transmembrane region" description="Helical" evidence="1">
    <location>
        <begin position="82"/>
        <end position="103"/>
    </location>
</feature>
<dbReference type="PANTHER" id="PTHR23028">
    <property type="entry name" value="ACETYLTRANSFERASE"/>
    <property type="match status" value="1"/>
</dbReference>
<accession>A0ABX0PBA0</accession>
<dbReference type="Proteomes" id="UP000716322">
    <property type="component" value="Unassembled WGS sequence"/>
</dbReference>
<feature type="transmembrane region" description="Helical" evidence="1">
    <location>
        <begin position="15"/>
        <end position="38"/>
    </location>
</feature>
<keyword evidence="3" id="KW-0012">Acyltransferase</keyword>
<evidence type="ECO:0000259" key="2">
    <source>
        <dbReference type="Pfam" id="PF01757"/>
    </source>
</evidence>
<evidence type="ECO:0000313" key="4">
    <source>
        <dbReference type="Proteomes" id="UP000716322"/>
    </source>
</evidence>
<dbReference type="EMBL" id="JAAQOM010000005">
    <property type="protein sequence ID" value="NIA54092.1"/>
    <property type="molecule type" value="Genomic_DNA"/>
</dbReference>
<evidence type="ECO:0000256" key="1">
    <source>
        <dbReference type="SAM" id="Phobius"/>
    </source>
</evidence>
<name>A0ABX0PBA0_9BURK</name>
<dbReference type="GO" id="GO:0016746">
    <property type="term" value="F:acyltransferase activity"/>
    <property type="evidence" value="ECO:0007669"/>
    <property type="project" value="UniProtKB-KW"/>
</dbReference>
<feature type="transmembrane region" description="Helical" evidence="1">
    <location>
        <begin position="323"/>
        <end position="344"/>
    </location>
</feature>
<feature type="transmembrane region" description="Helical" evidence="1">
    <location>
        <begin position="215"/>
        <end position="232"/>
    </location>
</feature>
<keyword evidence="1" id="KW-1133">Transmembrane helix</keyword>
<sequence length="371" mass="41246">MTPARAGALDARFSLYLDCARGCAALAVVMAHFGFFHIFDDAQIAAIPDFGREAVIAFFVLSGFVIAYSAEHKNVTARSYAVARAARLFSVVLPVLALSFVLATFVRDVLHLPVEDGYELRRPWLYVPFHLAFLGDVWHFVERPPWLIPYWSLDYEAWYYVLFGVFHYLSGRRRWIATAVVLAFVGPRLWLLLPVWLSGVALYRLHNRLTFGPGVARAGWLLSVILIALWGWQDPEPYLRGVAQGLWPFAGIRMGSADRVLADYAVMLLVLLNFACARQAGFDSLLRVARPIRFLAGHTFTLYLSHGIVIGLWEAVLAVERGAAYQIVAIAVAIAVVALALNPLTEVLQRGLRRTFDAAFALGARGLGQKA</sequence>
<dbReference type="InterPro" id="IPR002656">
    <property type="entry name" value="Acyl_transf_3_dom"/>
</dbReference>
<comment type="caution">
    <text evidence="3">The sequence shown here is derived from an EMBL/GenBank/DDBJ whole genome shotgun (WGS) entry which is preliminary data.</text>
</comment>
<feature type="transmembrane region" description="Helical" evidence="1">
    <location>
        <begin position="264"/>
        <end position="282"/>
    </location>
</feature>
<evidence type="ECO:0000313" key="3">
    <source>
        <dbReference type="EMBL" id="NIA54092.1"/>
    </source>
</evidence>
<dbReference type="RefSeq" id="WP_166859048.1">
    <property type="nucleotide sequence ID" value="NZ_JAAQOM010000005.1"/>
</dbReference>
<protein>
    <submittedName>
        <fullName evidence="3">Acyltransferase</fullName>
    </submittedName>
</protein>
<feature type="transmembrane region" description="Helical" evidence="1">
    <location>
        <begin position="50"/>
        <end position="70"/>
    </location>
</feature>
<organism evidence="3 4">
    <name type="scientific">Telluria antibiotica</name>
    <dbReference type="NCBI Taxonomy" id="2717319"/>
    <lineage>
        <taxon>Bacteria</taxon>
        <taxon>Pseudomonadati</taxon>
        <taxon>Pseudomonadota</taxon>
        <taxon>Betaproteobacteria</taxon>
        <taxon>Burkholderiales</taxon>
        <taxon>Oxalobacteraceae</taxon>
        <taxon>Telluria group</taxon>
        <taxon>Telluria</taxon>
    </lineage>
</organism>
<feature type="transmembrane region" description="Helical" evidence="1">
    <location>
        <begin position="175"/>
        <end position="203"/>
    </location>
</feature>
<keyword evidence="1" id="KW-0812">Transmembrane</keyword>
<dbReference type="InterPro" id="IPR050879">
    <property type="entry name" value="Acyltransferase_3"/>
</dbReference>
<keyword evidence="4" id="KW-1185">Reference proteome</keyword>
<dbReference type="Pfam" id="PF01757">
    <property type="entry name" value="Acyl_transf_3"/>
    <property type="match status" value="1"/>
</dbReference>
<keyword evidence="1" id="KW-0472">Membrane</keyword>
<proteinExistence type="predicted"/>
<keyword evidence="3" id="KW-0808">Transferase</keyword>
<reference evidence="3 4" key="1">
    <citation type="submission" date="2020-03" db="EMBL/GenBank/DDBJ databases">
        <title>Genome sequence of strain Massilia sp. TW-1.</title>
        <authorList>
            <person name="Chaudhary D.K."/>
        </authorList>
    </citation>
    <scope>NUCLEOTIDE SEQUENCE [LARGE SCALE GENOMIC DNA]</scope>
    <source>
        <strain evidence="3 4">TW-1</strain>
    </source>
</reference>
<feature type="transmembrane region" description="Helical" evidence="1">
    <location>
        <begin position="294"/>
        <end position="317"/>
    </location>
</feature>
<feature type="domain" description="Acyltransferase 3" evidence="2">
    <location>
        <begin position="16"/>
        <end position="339"/>
    </location>
</feature>